<dbReference type="Proteomes" id="UP001597145">
    <property type="component" value="Unassembled WGS sequence"/>
</dbReference>
<reference evidence="4" key="1">
    <citation type="journal article" date="2019" name="Int. J. Syst. Evol. Microbiol.">
        <title>The Global Catalogue of Microorganisms (GCM) 10K type strain sequencing project: providing services to taxonomists for standard genome sequencing and annotation.</title>
        <authorList>
            <consortium name="The Broad Institute Genomics Platform"/>
            <consortium name="The Broad Institute Genome Sequencing Center for Infectious Disease"/>
            <person name="Wu L."/>
            <person name="Ma J."/>
        </authorList>
    </citation>
    <scope>NUCLEOTIDE SEQUENCE [LARGE SCALE GENOMIC DNA]</scope>
    <source>
        <strain evidence="4">JCM 12165</strain>
    </source>
</reference>
<dbReference type="InterPro" id="IPR002762">
    <property type="entry name" value="CbiX-like"/>
</dbReference>
<name>A0ABW4FKT5_9PSEU</name>
<protein>
    <submittedName>
        <fullName evidence="3">Sirohydrochlorin chelatase</fullName>
    </submittedName>
</protein>
<organism evidence="3 4">
    <name type="scientific">Pseudonocardia aurantiaca</name>
    <dbReference type="NCBI Taxonomy" id="75290"/>
    <lineage>
        <taxon>Bacteria</taxon>
        <taxon>Bacillati</taxon>
        <taxon>Actinomycetota</taxon>
        <taxon>Actinomycetes</taxon>
        <taxon>Pseudonocardiales</taxon>
        <taxon>Pseudonocardiaceae</taxon>
        <taxon>Pseudonocardia</taxon>
    </lineage>
</organism>
<keyword evidence="2" id="KW-0456">Lyase</keyword>
<gene>
    <name evidence="3" type="ORF">ACFSCY_13955</name>
</gene>
<accession>A0ABW4FKT5</accession>
<dbReference type="CDD" id="cd03416">
    <property type="entry name" value="CbiX_SirB_N"/>
    <property type="match status" value="1"/>
</dbReference>
<keyword evidence="4" id="KW-1185">Reference proteome</keyword>
<dbReference type="PANTHER" id="PTHR33542">
    <property type="entry name" value="SIROHYDROCHLORIN FERROCHELATASE, CHLOROPLASTIC"/>
    <property type="match status" value="1"/>
</dbReference>
<comment type="caution">
    <text evidence="3">The sequence shown here is derived from an EMBL/GenBank/DDBJ whole genome shotgun (WGS) entry which is preliminary data.</text>
</comment>
<dbReference type="InterPro" id="IPR050963">
    <property type="entry name" value="Sirohydro_Cobaltochel/CbiX"/>
</dbReference>
<evidence type="ECO:0000256" key="2">
    <source>
        <dbReference type="ARBA" id="ARBA00023239"/>
    </source>
</evidence>
<dbReference type="Gene3D" id="3.40.50.1400">
    <property type="match status" value="2"/>
</dbReference>
<dbReference type="EMBL" id="JBHUCP010000008">
    <property type="protein sequence ID" value="MFD1530549.1"/>
    <property type="molecule type" value="Genomic_DNA"/>
</dbReference>
<dbReference type="PANTHER" id="PTHR33542:SF5">
    <property type="entry name" value="FERROCHELATASE CHE1"/>
    <property type="match status" value="1"/>
</dbReference>
<dbReference type="Pfam" id="PF01903">
    <property type="entry name" value="CbiX"/>
    <property type="match status" value="2"/>
</dbReference>
<dbReference type="RefSeq" id="WP_343987938.1">
    <property type="nucleotide sequence ID" value="NZ_BAAAJG010000029.1"/>
</dbReference>
<sequence length="252" mass="25469">MSPALVSPALVAVAHGSRDPRSAAAVTALAEEVRRQRPDLDVRVSFLDLSAPRLPDVLATVAADGHRSAVVVPLLLGRAYHARVDVPEAVSAAGQRLPGLDIAIAPVLGGHDGLGTAALRRLAAVAGPLDDPGLGVVLAAIGSSHRPANAAVAEVAATWQGRFGWSCATAAFATATTPTVTDAVAALRARGARRVAVAQWVLAPGLLPDRIVRDAIAAGAHVADPLGPDPAVAEAVLDRYASVKRSLAASAA</sequence>
<evidence type="ECO:0000313" key="4">
    <source>
        <dbReference type="Proteomes" id="UP001597145"/>
    </source>
</evidence>
<dbReference type="SUPFAM" id="SSF53800">
    <property type="entry name" value="Chelatase"/>
    <property type="match status" value="1"/>
</dbReference>
<keyword evidence="1" id="KW-0479">Metal-binding</keyword>
<evidence type="ECO:0000256" key="1">
    <source>
        <dbReference type="ARBA" id="ARBA00022723"/>
    </source>
</evidence>
<proteinExistence type="predicted"/>
<evidence type="ECO:0000313" key="3">
    <source>
        <dbReference type="EMBL" id="MFD1530549.1"/>
    </source>
</evidence>